<reference evidence="7 8" key="1">
    <citation type="submission" date="2018-11" db="EMBL/GenBank/DDBJ databases">
        <title>Genome sequence of Apiotrichum porosum DSM 27194.</title>
        <authorList>
            <person name="Aliyu H."/>
            <person name="Gorte O."/>
            <person name="Ochsenreither K."/>
        </authorList>
    </citation>
    <scope>NUCLEOTIDE SEQUENCE [LARGE SCALE GENOMIC DNA]</scope>
    <source>
        <strain evidence="7 8">DSM 27194</strain>
    </source>
</reference>
<dbReference type="InterPro" id="IPR045170">
    <property type="entry name" value="MTOX"/>
</dbReference>
<dbReference type="GO" id="GO:0050660">
    <property type="term" value="F:flavin adenine dinucleotide binding"/>
    <property type="evidence" value="ECO:0007669"/>
    <property type="project" value="InterPro"/>
</dbReference>
<evidence type="ECO:0000256" key="1">
    <source>
        <dbReference type="ARBA" id="ARBA00001974"/>
    </source>
</evidence>
<evidence type="ECO:0000256" key="4">
    <source>
        <dbReference type="ARBA" id="ARBA00022827"/>
    </source>
</evidence>
<dbReference type="SUPFAM" id="SSF54373">
    <property type="entry name" value="FAD-linked reductases, C-terminal domain"/>
    <property type="match status" value="1"/>
</dbReference>
<dbReference type="AlphaFoldDB" id="A0A427XH90"/>
<dbReference type="Gene3D" id="3.30.9.10">
    <property type="entry name" value="D-Amino Acid Oxidase, subunit A, domain 2"/>
    <property type="match status" value="1"/>
</dbReference>
<dbReference type="InterPro" id="IPR036188">
    <property type="entry name" value="FAD/NAD-bd_sf"/>
</dbReference>
<evidence type="ECO:0000313" key="7">
    <source>
        <dbReference type="EMBL" id="RSH78192.1"/>
    </source>
</evidence>
<dbReference type="PANTHER" id="PTHR10961">
    <property type="entry name" value="PEROXISOMAL SARCOSINE OXIDASE"/>
    <property type="match status" value="1"/>
</dbReference>
<name>A0A427XH90_9TREE</name>
<proteinExistence type="inferred from homology"/>
<dbReference type="RefSeq" id="XP_028473339.1">
    <property type="nucleotide sequence ID" value="XM_028618383.1"/>
</dbReference>
<dbReference type="EMBL" id="RSCE01000013">
    <property type="protein sequence ID" value="RSH78192.1"/>
    <property type="molecule type" value="Genomic_DNA"/>
</dbReference>
<gene>
    <name evidence="7" type="ORF">EHS24_002652</name>
</gene>
<dbReference type="InterPro" id="IPR006076">
    <property type="entry name" value="FAD-dep_OxRdtase"/>
</dbReference>
<dbReference type="Proteomes" id="UP000279236">
    <property type="component" value="Unassembled WGS sequence"/>
</dbReference>
<accession>A0A427XH90</accession>
<evidence type="ECO:0000259" key="6">
    <source>
        <dbReference type="Pfam" id="PF01266"/>
    </source>
</evidence>
<dbReference type="SUPFAM" id="SSF51905">
    <property type="entry name" value="FAD/NAD(P)-binding domain"/>
    <property type="match status" value="1"/>
</dbReference>
<evidence type="ECO:0000256" key="3">
    <source>
        <dbReference type="ARBA" id="ARBA00022630"/>
    </source>
</evidence>
<dbReference type="Gene3D" id="3.50.50.60">
    <property type="entry name" value="FAD/NAD(P)-binding domain"/>
    <property type="match status" value="1"/>
</dbReference>
<evidence type="ECO:0000256" key="2">
    <source>
        <dbReference type="ARBA" id="ARBA00010989"/>
    </source>
</evidence>
<dbReference type="GO" id="GO:0050031">
    <property type="term" value="F:L-pipecolate oxidase activity"/>
    <property type="evidence" value="ECO:0007669"/>
    <property type="project" value="TreeGrafter"/>
</dbReference>
<feature type="domain" description="FAD dependent oxidoreductase" evidence="6">
    <location>
        <begin position="10"/>
        <end position="378"/>
    </location>
</feature>
<dbReference type="OrthoDB" id="2219495at2759"/>
<dbReference type="PANTHER" id="PTHR10961:SF46">
    <property type="entry name" value="PEROXISOMAL SARCOSINE OXIDASE"/>
    <property type="match status" value="1"/>
</dbReference>
<keyword evidence="8" id="KW-1185">Reference proteome</keyword>
<protein>
    <recommendedName>
        <fullName evidence="6">FAD dependent oxidoreductase domain-containing protein</fullName>
    </recommendedName>
</protein>
<evidence type="ECO:0000256" key="5">
    <source>
        <dbReference type="ARBA" id="ARBA00023002"/>
    </source>
</evidence>
<dbReference type="GeneID" id="39587195"/>
<keyword evidence="3" id="KW-0285">Flavoprotein</keyword>
<dbReference type="GO" id="GO:0004657">
    <property type="term" value="F:proline dehydrogenase activity"/>
    <property type="evidence" value="ECO:0007669"/>
    <property type="project" value="TreeGrafter"/>
</dbReference>
<dbReference type="GO" id="GO:0008115">
    <property type="term" value="F:sarcosine oxidase activity"/>
    <property type="evidence" value="ECO:0007669"/>
    <property type="project" value="TreeGrafter"/>
</dbReference>
<comment type="caution">
    <text evidence="7">The sequence shown here is derived from an EMBL/GenBank/DDBJ whole genome shotgun (WGS) entry which is preliminary data.</text>
</comment>
<evidence type="ECO:0000313" key="8">
    <source>
        <dbReference type="Proteomes" id="UP000279236"/>
    </source>
</evidence>
<keyword evidence="5" id="KW-0560">Oxidoreductase</keyword>
<comment type="similarity">
    <text evidence="2">Belongs to the MSOX/MTOX family.</text>
</comment>
<keyword evidence="4" id="KW-0274">FAD</keyword>
<comment type="cofactor">
    <cofactor evidence="1">
        <name>FAD</name>
        <dbReference type="ChEBI" id="CHEBI:57692"/>
    </cofactor>
</comment>
<dbReference type="STRING" id="105984.A0A427XH90"/>
<sequence length="510" mass="56147">MSSKLAPPQRVLIVGGGEFGATTALELARGPYKGQAHLITVLDRCATPPATDAASFDYNKVIRQEYSDPLYAKLARDAMVGWRGEWSQHYYESGVVVSAARDSSEAANVDKSLAVTRQPDMRTPGKSARDLPARKDVENVYPADVKLGTFADGRAYFNEAGGWANARGATEDAVAKCRAAGVQFRAGTAKELIIDERTNKVTGVTTAEAGDRHIADKVVLCMGAWTPTLVPELQEQCLPTGQAVAFIQLTPEEYERYKAAPATWVGDIGFYIFPPTPSGLLKFAIHQKGYLSPTDTLPSVPRTHLSRGYEFQRIPDDAVTKLKAGLARVYPEFSDRVWTGTRLCWYSDRPSGDFLFDYHPKYNNSLFVAAGCSGHAFSRCFQSLIGLIVVEFLPVIGNLIVKGLNGELPKEYADVFAFNHRVPSRVDDSRLFSQHVVLKSTPMREIISPPGLDLISTADITSEYETTWSAYYPFTAIVWQQPLSPWAIAALPKDAIRDQDKATTTFDSLR</sequence>
<organism evidence="7 8">
    <name type="scientific">Apiotrichum porosum</name>
    <dbReference type="NCBI Taxonomy" id="105984"/>
    <lineage>
        <taxon>Eukaryota</taxon>
        <taxon>Fungi</taxon>
        <taxon>Dikarya</taxon>
        <taxon>Basidiomycota</taxon>
        <taxon>Agaricomycotina</taxon>
        <taxon>Tremellomycetes</taxon>
        <taxon>Trichosporonales</taxon>
        <taxon>Trichosporonaceae</taxon>
        <taxon>Apiotrichum</taxon>
    </lineage>
</organism>
<dbReference type="Pfam" id="PF01266">
    <property type="entry name" value="DAO"/>
    <property type="match status" value="1"/>
</dbReference>